<reference evidence="1" key="1">
    <citation type="submission" date="2017-07" db="EMBL/GenBank/DDBJ databases">
        <title>Taro Niue Genome Assembly and Annotation.</title>
        <authorList>
            <person name="Atibalentja N."/>
            <person name="Keating K."/>
            <person name="Fields C.J."/>
        </authorList>
    </citation>
    <scope>NUCLEOTIDE SEQUENCE</scope>
    <source>
        <strain evidence="1">Niue_2</strain>
        <tissue evidence="1">Leaf</tissue>
    </source>
</reference>
<evidence type="ECO:0000313" key="1">
    <source>
        <dbReference type="EMBL" id="MQM11018.1"/>
    </source>
</evidence>
<dbReference type="Proteomes" id="UP000652761">
    <property type="component" value="Unassembled WGS sequence"/>
</dbReference>
<dbReference type="EMBL" id="NMUH01004844">
    <property type="protein sequence ID" value="MQM11018.1"/>
    <property type="molecule type" value="Genomic_DNA"/>
</dbReference>
<protein>
    <submittedName>
        <fullName evidence="1">Uncharacterized protein</fullName>
    </submittedName>
</protein>
<sequence>MNRRERRDRYNRLVDHVGIHDQRRLMEALNKDSLVRRKEYPMESSSKSRECVIIEISTRRSRGILEQWSVGIGVPKTSHEL</sequence>
<accession>A0A843WWY8</accession>
<comment type="caution">
    <text evidence="1">The sequence shown here is derived from an EMBL/GenBank/DDBJ whole genome shotgun (WGS) entry which is preliminary data.</text>
</comment>
<name>A0A843WWY8_COLES</name>
<organism evidence="1 2">
    <name type="scientific">Colocasia esculenta</name>
    <name type="common">Wild taro</name>
    <name type="synonym">Arum esculentum</name>
    <dbReference type="NCBI Taxonomy" id="4460"/>
    <lineage>
        <taxon>Eukaryota</taxon>
        <taxon>Viridiplantae</taxon>
        <taxon>Streptophyta</taxon>
        <taxon>Embryophyta</taxon>
        <taxon>Tracheophyta</taxon>
        <taxon>Spermatophyta</taxon>
        <taxon>Magnoliopsida</taxon>
        <taxon>Liliopsida</taxon>
        <taxon>Araceae</taxon>
        <taxon>Aroideae</taxon>
        <taxon>Colocasieae</taxon>
        <taxon>Colocasia</taxon>
    </lineage>
</organism>
<dbReference type="AlphaFoldDB" id="A0A843WWY8"/>
<keyword evidence="2" id="KW-1185">Reference proteome</keyword>
<evidence type="ECO:0000313" key="2">
    <source>
        <dbReference type="Proteomes" id="UP000652761"/>
    </source>
</evidence>
<proteinExistence type="predicted"/>
<gene>
    <name evidence="1" type="ORF">Taro_043919</name>
</gene>